<dbReference type="InterPro" id="IPR016064">
    <property type="entry name" value="NAD/diacylglycerol_kinase_sf"/>
</dbReference>
<comment type="caution">
    <text evidence="10">The sequence shown here is derived from an EMBL/GenBank/DDBJ whole genome shotgun (WGS) entry which is preliminary data.</text>
</comment>
<evidence type="ECO:0000256" key="1">
    <source>
        <dbReference type="ARBA" id="ARBA00001946"/>
    </source>
</evidence>
<dbReference type="Gene3D" id="3.40.50.10330">
    <property type="entry name" value="Probable inorganic polyphosphate/atp-NAD kinase, domain 1"/>
    <property type="match status" value="1"/>
</dbReference>
<keyword evidence="11" id="KW-1185">Reference proteome</keyword>
<gene>
    <name evidence="10" type="ORF">JOF39_003248</name>
</gene>
<comment type="cofactor">
    <cofactor evidence="1">
        <name>Mg(2+)</name>
        <dbReference type="ChEBI" id="CHEBI:18420"/>
    </cofactor>
</comment>
<dbReference type="SUPFAM" id="SSF111331">
    <property type="entry name" value="NAD kinase/diacylglycerol kinase-like"/>
    <property type="match status" value="1"/>
</dbReference>
<keyword evidence="4" id="KW-0547">Nucleotide-binding</keyword>
<dbReference type="PANTHER" id="PTHR12358">
    <property type="entry name" value="SPHINGOSINE KINASE"/>
    <property type="match status" value="1"/>
</dbReference>
<dbReference type="EMBL" id="JAGIOJ010000001">
    <property type="protein sequence ID" value="MBP2400167.1"/>
    <property type="molecule type" value="Genomic_DNA"/>
</dbReference>
<evidence type="ECO:0000256" key="4">
    <source>
        <dbReference type="ARBA" id="ARBA00022741"/>
    </source>
</evidence>
<keyword evidence="6" id="KW-0067">ATP-binding</keyword>
<dbReference type="InterPro" id="IPR001206">
    <property type="entry name" value="Diacylglycerol_kinase_cat_dom"/>
</dbReference>
<evidence type="ECO:0000313" key="11">
    <source>
        <dbReference type="Proteomes" id="UP001195422"/>
    </source>
</evidence>
<evidence type="ECO:0000256" key="6">
    <source>
        <dbReference type="ARBA" id="ARBA00022840"/>
    </source>
</evidence>
<keyword evidence="8" id="KW-1208">Phospholipid metabolism</keyword>
<protein>
    <submittedName>
        <fullName evidence="10">Diacylglycerol kinase (ATP)</fullName>
        <ecNumber evidence="10">2.7.1.107</ecNumber>
    </submittedName>
</protein>
<evidence type="ECO:0000256" key="7">
    <source>
        <dbReference type="ARBA" id="ARBA00023209"/>
    </source>
</evidence>
<reference evidence="10 11" key="1">
    <citation type="submission" date="2021-03" db="EMBL/GenBank/DDBJ databases">
        <title>Sequencing the genomes of 1000 actinobacteria strains.</title>
        <authorList>
            <person name="Klenk H.-P."/>
        </authorList>
    </citation>
    <scope>NUCLEOTIDE SEQUENCE [LARGE SCALE GENOMIC DNA]</scope>
    <source>
        <strain evidence="10 11">DSM 20168</strain>
    </source>
</reference>
<keyword evidence="7" id="KW-0444">Lipid biosynthesis</keyword>
<keyword evidence="7" id="KW-0594">Phospholipid biosynthesis</keyword>
<dbReference type="Pfam" id="PF00781">
    <property type="entry name" value="DAGK_cat"/>
    <property type="match status" value="1"/>
</dbReference>
<dbReference type="SMART" id="SM00046">
    <property type="entry name" value="DAGKc"/>
    <property type="match status" value="1"/>
</dbReference>
<evidence type="ECO:0000256" key="3">
    <source>
        <dbReference type="ARBA" id="ARBA00022679"/>
    </source>
</evidence>
<evidence type="ECO:0000256" key="8">
    <source>
        <dbReference type="ARBA" id="ARBA00023264"/>
    </source>
</evidence>
<dbReference type="PANTHER" id="PTHR12358:SF54">
    <property type="entry name" value="SPHINGOSINE KINASE RELATED PROTEIN"/>
    <property type="match status" value="1"/>
</dbReference>
<keyword evidence="5 10" id="KW-0418">Kinase</keyword>
<name>A0ABS4XV73_GLUPR</name>
<accession>A0ABS4XV73</accession>
<dbReference type="InterPro" id="IPR045540">
    <property type="entry name" value="YegS/DAGK_C"/>
</dbReference>
<sequence>MSVQHRFQRIEIVFHPASGRGRGSRRATQLAQRLAGAGIQANLLDVSSLPSARIAAQLAEADAVVVVGGDGLIHHVVQVLAGTGIPLGIIPAGSGNDTWRMLRDANPAQSMDRVASFLGGGTAAHPVDLLEVEFDETPHRTRLVVGAISWGFEATVNARANRLPRGLGSLRYIVALPLCLPRLRAFDTRVAAKGLDYRGPALAASIANIRSLGGGITLFASAEFDNGLADLSLVRGGRIAPVLRHVPRILAGREHPFRVSARAKEFRVGAAGDCYADGERLGRGALTVRVVPGALPLMR</sequence>
<dbReference type="PROSITE" id="PS50146">
    <property type="entry name" value="DAGK"/>
    <property type="match status" value="1"/>
</dbReference>
<dbReference type="EC" id="2.7.1.107" evidence="10"/>
<evidence type="ECO:0000259" key="9">
    <source>
        <dbReference type="PROSITE" id="PS50146"/>
    </source>
</evidence>
<dbReference type="RefSeq" id="WP_188946629.1">
    <property type="nucleotide sequence ID" value="NZ_BMPH01000001.1"/>
</dbReference>
<dbReference type="InterPro" id="IPR017438">
    <property type="entry name" value="ATP-NAD_kinase_N"/>
</dbReference>
<evidence type="ECO:0000256" key="5">
    <source>
        <dbReference type="ARBA" id="ARBA00022777"/>
    </source>
</evidence>
<dbReference type="Gene3D" id="2.60.200.40">
    <property type="match status" value="1"/>
</dbReference>
<evidence type="ECO:0000256" key="2">
    <source>
        <dbReference type="ARBA" id="ARBA00005983"/>
    </source>
</evidence>
<dbReference type="InterPro" id="IPR050187">
    <property type="entry name" value="Lipid_Phosphate_FormReg"/>
</dbReference>
<keyword evidence="7" id="KW-0443">Lipid metabolism</keyword>
<keyword evidence="3 10" id="KW-0808">Transferase</keyword>
<dbReference type="GO" id="GO:0004143">
    <property type="term" value="F:ATP-dependent diacylglycerol kinase activity"/>
    <property type="evidence" value="ECO:0007669"/>
    <property type="project" value="UniProtKB-EC"/>
</dbReference>
<feature type="domain" description="DAGKc" evidence="9">
    <location>
        <begin position="5"/>
        <end position="136"/>
    </location>
</feature>
<organism evidence="10 11">
    <name type="scientific">Glutamicibacter protophormiae</name>
    <name type="common">Brevibacterium protophormiae</name>
    <dbReference type="NCBI Taxonomy" id="37930"/>
    <lineage>
        <taxon>Bacteria</taxon>
        <taxon>Bacillati</taxon>
        <taxon>Actinomycetota</taxon>
        <taxon>Actinomycetes</taxon>
        <taxon>Micrococcales</taxon>
        <taxon>Micrococcaceae</taxon>
        <taxon>Glutamicibacter</taxon>
    </lineage>
</organism>
<dbReference type="Pfam" id="PF19279">
    <property type="entry name" value="YegS_C"/>
    <property type="match status" value="1"/>
</dbReference>
<dbReference type="Proteomes" id="UP001195422">
    <property type="component" value="Unassembled WGS sequence"/>
</dbReference>
<evidence type="ECO:0000313" key="10">
    <source>
        <dbReference type="EMBL" id="MBP2400167.1"/>
    </source>
</evidence>
<comment type="similarity">
    <text evidence="2">Belongs to the diacylglycerol/lipid kinase family.</text>
</comment>
<proteinExistence type="inferred from homology"/>